<organism evidence="1 2">
    <name type="scientific">Pistricoccus aurantiacus</name>
    <dbReference type="NCBI Taxonomy" id="1883414"/>
    <lineage>
        <taxon>Bacteria</taxon>
        <taxon>Pseudomonadati</taxon>
        <taxon>Pseudomonadota</taxon>
        <taxon>Gammaproteobacteria</taxon>
        <taxon>Oceanospirillales</taxon>
        <taxon>Halomonadaceae</taxon>
        <taxon>Pistricoccus</taxon>
    </lineage>
</organism>
<dbReference type="AlphaFoldDB" id="A0A5B8SMA7"/>
<name>A0A5B8SMA7_9GAMM</name>
<dbReference type="OrthoDB" id="9803142at2"/>
<proteinExistence type="predicted"/>
<dbReference type="InterPro" id="IPR029068">
    <property type="entry name" value="Glyas_Bleomycin-R_OHBP_Dase"/>
</dbReference>
<dbReference type="KEGG" id="paur:FGL86_03800"/>
<dbReference type="Gene3D" id="3.10.180.10">
    <property type="entry name" value="2,3-Dihydroxybiphenyl 1,2-Dioxygenase, domain 1"/>
    <property type="match status" value="1"/>
</dbReference>
<gene>
    <name evidence="1" type="ORF">FGL86_03800</name>
</gene>
<dbReference type="RefSeq" id="WP_147183350.1">
    <property type="nucleotide sequence ID" value="NZ_CP042382.1"/>
</dbReference>
<dbReference type="EMBL" id="CP042382">
    <property type="protein sequence ID" value="QEA38282.1"/>
    <property type="molecule type" value="Genomic_DNA"/>
</dbReference>
<dbReference type="Proteomes" id="UP000321272">
    <property type="component" value="Chromosome"/>
</dbReference>
<dbReference type="SUPFAM" id="SSF54593">
    <property type="entry name" value="Glyoxalase/Bleomycin resistance protein/Dihydroxybiphenyl dioxygenase"/>
    <property type="match status" value="1"/>
</dbReference>
<reference evidence="1 2" key="1">
    <citation type="submission" date="2019-06" db="EMBL/GenBank/DDBJ databases">
        <title>Genome analyses of bacteria isolated from kimchi.</title>
        <authorList>
            <person name="Lee S."/>
            <person name="Ahn S."/>
            <person name="Roh S."/>
        </authorList>
    </citation>
    <scope>NUCLEOTIDE SEQUENCE [LARGE SCALE GENOMIC DNA]</scope>
    <source>
        <strain evidence="1 2">CBA4606</strain>
    </source>
</reference>
<evidence type="ECO:0000313" key="1">
    <source>
        <dbReference type="EMBL" id="QEA38282.1"/>
    </source>
</evidence>
<dbReference type="Pfam" id="PF22632">
    <property type="entry name" value="BphC_D1"/>
    <property type="match status" value="1"/>
</dbReference>
<sequence>MDICSLAYVVAQTDELDEWREYAEQVLGAMAQPAPDGSLYIKFDERPHRMVITQDSDKRYVASGWDLPECPEHPR</sequence>
<evidence type="ECO:0000313" key="2">
    <source>
        <dbReference type="Proteomes" id="UP000321272"/>
    </source>
</evidence>
<protein>
    <submittedName>
        <fullName evidence="1">Uncharacterized protein</fullName>
    </submittedName>
</protein>
<accession>A0A5B8SMA7</accession>
<keyword evidence="2" id="KW-1185">Reference proteome</keyword>